<dbReference type="OrthoDB" id="6776549at2759"/>
<keyword evidence="2" id="KW-1185">Reference proteome</keyword>
<accession>A0A177APA2</accession>
<gene>
    <name evidence="1" type="ORF">A3Q56_08433</name>
</gene>
<proteinExistence type="predicted"/>
<reference evidence="1 2" key="1">
    <citation type="submission" date="2016-04" db="EMBL/GenBank/DDBJ databases">
        <title>The genome of Intoshia linei affirms orthonectids as highly simplified spiralians.</title>
        <authorList>
            <person name="Mikhailov K.V."/>
            <person name="Slusarev G.S."/>
            <person name="Nikitin M.A."/>
            <person name="Logacheva M.D."/>
            <person name="Penin A."/>
            <person name="Aleoshin V."/>
            <person name="Panchin Y.V."/>
        </authorList>
    </citation>
    <scope>NUCLEOTIDE SEQUENCE [LARGE SCALE GENOMIC DNA]</scope>
    <source>
        <strain evidence="1">Intl2013</strain>
        <tissue evidence="1">Whole animal</tissue>
    </source>
</reference>
<dbReference type="EMBL" id="LWCA01002455">
    <property type="protein sequence ID" value="OAF63856.1"/>
    <property type="molecule type" value="Genomic_DNA"/>
</dbReference>
<organism evidence="1 2">
    <name type="scientific">Intoshia linei</name>
    <dbReference type="NCBI Taxonomy" id="1819745"/>
    <lineage>
        <taxon>Eukaryota</taxon>
        <taxon>Metazoa</taxon>
        <taxon>Spiralia</taxon>
        <taxon>Lophotrochozoa</taxon>
        <taxon>Mesozoa</taxon>
        <taxon>Orthonectida</taxon>
        <taxon>Rhopaluridae</taxon>
        <taxon>Intoshia</taxon>
    </lineage>
</organism>
<dbReference type="Proteomes" id="UP000078046">
    <property type="component" value="Unassembled WGS sequence"/>
</dbReference>
<name>A0A177APA2_9BILA</name>
<comment type="caution">
    <text evidence="1">The sequence shown here is derived from an EMBL/GenBank/DDBJ whole genome shotgun (WGS) entry which is preliminary data.</text>
</comment>
<evidence type="ECO:0008006" key="3">
    <source>
        <dbReference type="Google" id="ProtNLM"/>
    </source>
</evidence>
<evidence type="ECO:0000313" key="1">
    <source>
        <dbReference type="EMBL" id="OAF63856.1"/>
    </source>
</evidence>
<sequence>MYLNISQKLKILKDINSVMKPSELSNKYEVSRSTNYYIKKNKLINSSKMSYVNFKERKNFRKFLYPKMEEASFYWKCSVDSLSADMSGVETFKEKILELSIEMGLNDSQIYNADETTFYCKKLDRSSLNHSNEHQIKGIKFDKSRLTAMACTYTDEDFVGIVNNNESVDDEELFEED</sequence>
<dbReference type="AlphaFoldDB" id="A0A177APA2"/>
<protein>
    <recommendedName>
        <fullName evidence="3">DDE-1 domain-containing protein</fullName>
    </recommendedName>
</protein>
<evidence type="ECO:0000313" key="2">
    <source>
        <dbReference type="Proteomes" id="UP000078046"/>
    </source>
</evidence>
<feature type="non-terminal residue" evidence="1">
    <location>
        <position position="177"/>
    </location>
</feature>